<dbReference type="EMBL" id="CP023345">
    <property type="protein sequence ID" value="ATW54406.1"/>
    <property type="molecule type" value="Genomic_DNA"/>
</dbReference>
<accession>A0A2I5HFQ4</accession>
<dbReference type="InterPro" id="IPR013762">
    <property type="entry name" value="Integrase-like_cat_sf"/>
</dbReference>
<feature type="domain" description="Core-binding (CB)" evidence="6">
    <location>
        <begin position="59"/>
        <end position="138"/>
    </location>
</feature>
<dbReference type="Gene3D" id="1.10.150.130">
    <property type="match status" value="1"/>
</dbReference>
<feature type="domain" description="Tyr recombinase" evidence="5">
    <location>
        <begin position="160"/>
        <end position="316"/>
    </location>
</feature>
<reference evidence="7 8" key="1">
    <citation type="submission" date="2017-09" db="EMBL/GenBank/DDBJ databases">
        <title>Complete genome of Salmonella enterica subsp. diarizonae isolated from stool of a patient with bacterial enteropathy.</title>
        <authorList>
            <person name="Zhou J."/>
            <person name="Chen Q."/>
            <person name="Guo L."/>
            <person name="Fan J."/>
        </authorList>
    </citation>
    <scope>NUCLEOTIDE SEQUENCE [LARGE SCALE GENOMIC DNA]</scope>
    <source>
        <strain evidence="7 8">HZS154</strain>
    </source>
</reference>
<dbReference type="InterPro" id="IPR057084">
    <property type="entry name" value="Int_N"/>
</dbReference>
<dbReference type="GO" id="GO:0015074">
    <property type="term" value="P:DNA integration"/>
    <property type="evidence" value="ECO:0007669"/>
    <property type="project" value="UniProtKB-KW"/>
</dbReference>
<dbReference type="SUPFAM" id="SSF56349">
    <property type="entry name" value="DNA breaking-rejoining enzymes"/>
    <property type="match status" value="1"/>
</dbReference>
<dbReference type="Gene3D" id="1.10.443.10">
    <property type="entry name" value="Intergrase catalytic core"/>
    <property type="match status" value="1"/>
</dbReference>
<evidence type="ECO:0000313" key="7">
    <source>
        <dbReference type="EMBL" id="ATW54406.1"/>
    </source>
</evidence>
<dbReference type="PROSITE" id="PS51900">
    <property type="entry name" value="CB"/>
    <property type="match status" value="1"/>
</dbReference>
<dbReference type="InterPro" id="IPR044068">
    <property type="entry name" value="CB"/>
</dbReference>
<dbReference type="Pfam" id="PF00589">
    <property type="entry name" value="Phage_integrase"/>
    <property type="match status" value="1"/>
</dbReference>
<dbReference type="Proteomes" id="UP000230639">
    <property type="component" value="Chromosome"/>
</dbReference>
<keyword evidence="2 4" id="KW-0238">DNA-binding</keyword>
<dbReference type="AlphaFoldDB" id="A0A2I5HFQ4"/>
<name>A0A2I5HFQ4_SALDZ</name>
<gene>
    <name evidence="7" type="ORF">CNQ75_07630</name>
</gene>
<dbReference type="GO" id="GO:0006310">
    <property type="term" value="P:DNA recombination"/>
    <property type="evidence" value="ECO:0007669"/>
    <property type="project" value="UniProtKB-KW"/>
</dbReference>
<evidence type="ECO:0000256" key="1">
    <source>
        <dbReference type="ARBA" id="ARBA00022908"/>
    </source>
</evidence>
<dbReference type="InterPro" id="IPR011010">
    <property type="entry name" value="DNA_brk_join_enz"/>
</dbReference>
<dbReference type="Pfam" id="PF24624">
    <property type="entry name" value="Int_N"/>
    <property type="match status" value="1"/>
</dbReference>
<keyword evidence="1" id="KW-0229">DNA integration</keyword>
<evidence type="ECO:0000256" key="4">
    <source>
        <dbReference type="PROSITE-ProRule" id="PRU01248"/>
    </source>
</evidence>
<sequence length="329" mass="37657">MTIKALKDGRYEVDIRPQGAEGKRIRKKFTLKSKAQDYEKYVLQNLHNSPWLEKPADKRRLSELAERWWLLDGQTQAYGETYLQRLNKVIREMGDPRSGALTRKFLLEYRTSKLTAGLSPHTVNRDLTVLSAMFSVLIRAEEFYHENPLHGIRKLRVPPSDMSFLSDDEIDSLLSQLGGDDKRIAILCLSTGARWGEAKRLRGENIMGNRVMFTLTKTNKPRAVPISEQALRLVKTKKTGPLFNADYVKFRQILKQVKPDLPKGQATHVMRHTFATHFMMNGGNIITLQRILGHSNIQQTMVYAHFAPDFLQDAISFNPLAESVHKLSI</sequence>
<dbReference type="PANTHER" id="PTHR30349">
    <property type="entry name" value="PHAGE INTEGRASE-RELATED"/>
    <property type="match status" value="1"/>
</dbReference>
<evidence type="ECO:0000256" key="2">
    <source>
        <dbReference type="ARBA" id="ARBA00023125"/>
    </source>
</evidence>
<dbReference type="PROSITE" id="PS51898">
    <property type="entry name" value="TYR_RECOMBINASE"/>
    <property type="match status" value="1"/>
</dbReference>
<evidence type="ECO:0000259" key="5">
    <source>
        <dbReference type="PROSITE" id="PS51898"/>
    </source>
</evidence>
<dbReference type="GO" id="GO:0003677">
    <property type="term" value="F:DNA binding"/>
    <property type="evidence" value="ECO:0007669"/>
    <property type="project" value="UniProtKB-UniRule"/>
</dbReference>
<dbReference type="InterPro" id="IPR010998">
    <property type="entry name" value="Integrase_recombinase_N"/>
</dbReference>
<evidence type="ECO:0000256" key="3">
    <source>
        <dbReference type="ARBA" id="ARBA00023172"/>
    </source>
</evidence>
<protein>
    <submittedName>
        <fullName evidence="7">Integrase</fullName>
    </submittedName>
</protein>
<keyword evidence="3" id="KW-0233">DNA recombination</keyword>
<dbReference type="PANTHER" id="PTHR30349:SF93">
    <property type="entry name" value="FELS-2 PROPHAGE PROTEIN"/>
    <property type="match status" value="1"/>
</dbReference>
<evidence type="ECO:0000313" key="8">
    <source>
        <dbReference type="Proteomes" id="UP000230639"/>
    </source>
</evidence>
<dbReference type="CDD" id="cd00796">
    <property type="entry name" value="INT_Rci_Hp1_C"/>
    <property type="match status" value="1"/>
</dbReference>
<proteinExistence type="predicted"/>
<dbReference type="InterPro" id="IPR002104">
    <property type="entry name" value="Integrase_catalytic"/>
</dbReference>
<dbReference type="InterPro" id="IPR050090">
    <property type="entry name" value="Tyrosine_recombinase_XerCD"/>
</dbReference>
<dbReference type="RefSeq" id="WP_100212371.1">
    <property type="nucleotide sequence ID" value="NZ_CP023345.1"/>
</dbReference>
<organism evidence="7 8">
    <name type="scientific">Salmonella diarizonae</name>
    <dbReference type="NCBI Taxonomy" id="59204"/>
    <lineage>
        <taxon>Bacteria</taxon>
        <taxon>Pseudomonadati</taxon>
        <taxon>Pseudomonadota</taxon>
        <taxon>Gammaproteobacteria</taxon>
        <taxon>Enterobacterales</taxon>
        <taxon>Enterobacteriaceae</taxon>
        <taxon>Salmonella</taxon>
    </lineage>
</organism>
<evidence type="ECO:0000259" key="6">
    <source>
        <dbReference type="PROSITE" id="PS51900"/>
    </source>
</evidence>